<accession>F0VEY6</accession>
<dbReference type="AlphaFoldDB" id="F0VEY6"/>
<name>F0VEY6_NEOCL</name>
<feature type="region of interest" description="Disordered" evidence="1">
    <location>
        <begin position="855"/>
        <end position="908"/>
    </location>
</feature>
<dbReference type="eggNOG" id="ENOG502QYNK">
    <property type="taxonomic scope" value="Eukaryota"/>
</dbReference>
<proteinExistence type="predicted"/>
<evidence type="ECO:0000313" key="3">
    <source>
        <dbReference type="EMBL" id="CEL66248.1"/>
    </source>
</evidence>
<feature type="compositionally biased region" description="Low complexity" evidence="1">
    <location>
        <begin position="416"/>
        <end position="430"/>
    </location>
</feature>
<dbReference type="GeneID" id="13444118"/>
<evidence type="ECO:0000313" key="4">
    <source>
        <dbReference type="Proteomes" id="UP000007494"/>
    </source>
</evidence>
<reference evidence="4" key="3">
    <citation type="journal article" date="2012" name="PLoS Pathog.">
        <title>Comparative genomics of the apicomplexan parasites Toxoplasma gondii and Neospora caninum: Coccidia differing in host range and transmission strategy.</title>
        <authorList>
            <person name="Reid A.J."/>
            <person name="Vermont S.J."/>
            <person name="Cotton J.A."/>
            <person name="Harris D."/>
            <person name="Hill-Cawthorne G.A."/>
            <person name="Konen-Waisman S."/>
            <person name="Latham S.M."/>
            <person name="Mourier T."/>
            <person name="Norton R."/>
            <person name="Quail M.A."/>
            <person name="Sanders M."/>
            <person name="Shanmugam D."/>
            <person name="Sohal A."/>
            <person name="Wasmuth J.D."/>
            <person name="Brunk B."/>
            <person name="Grigg M.E."/>
            <person name="Howard J.C."/>
            <person name="Parkinson J."/>
            <person name="Roos D.S."/>
            <person name="Trees A.J."/>
            <person name="Berriman M."/>
            <person name="Pain A."/>
            <person name="Wastling J.M."/>
        </authorList>
    </citation>
    <scope>NUCLEOTIDE SEQUENCE [LARGE SCALE GENOMIC DNA]</scope>
    <source>
        <strain evidence="4">Liverpool</strain>
    </source>
</reference>
<dbReference type="Proteomes" id="UP000007494">
    <property type="component" value="Chromosome VIIa"/>
</dbReference>
<sequence>MNYCFSPDGLCGCCCELCHPVRCVIDQHEVEIIPATYRSSSSMSSTAHGGHGSDTGSLPSTYRSACAPSSHRSQTDDVPTSRSTAVSSHRYQTASRGDYRISPSHSRTRRGGQPTAHGRRKVRGGGGTVKLSHFYPNAYPHAHTASSTGQNEASRDFLGGYKPFLLFEDSPKHAACRPSTAPLSFEQLQEHTDRANDPRAVDGAKRPMPCEGSAIQSDWRICSDCNAESSPASPQSPDRQDRLQPVPSLNIELLLHRRASLADRSPAPPANEFASSTNRIGDDGVAMMKDPAESPVLAGEIPSSAAPLALSSQAGQTHLSAAVAALSPGAEEEELPSGSCQADPTAEGVDATCSETGETDRIARSPRAVLAPSRNHSSRMTNSERRLQSAVTKEDSLFDRNVDAPELRRGRIRQGSSETSSAAPRSSVVASSPFISSRILPVSRSARQIPVIDTEVSLTRFSPRGAESDVGSTKTAISRQRVAMEFSPGVGERLVGERASAEREVDHLRKEERMDRLPKCQNSNATGAVALSDVEHLERVDRNYETFPRELSRVRSPDDLHRFHHDQEAPLEAGFSGQSLSRQFTQTVSLSSHSLQSSQSLSSRESSSVWSSSGGSFGQLSSRGSFSSSSSVLSRGAFSVVAESNDIVGQPQKCVRRSGAFATARNHALPRIPQERRSSLSECGSSVQVLQRFEREQAPRVAVLRYQPAPVSAASPQRRTAVLYSAAPPIPRPQKTLSHGLHGRKQELHATGLRLTSGARSDSNNSSPSPFLSLWTPPRVSASGAGESAVTAVPVSANTRRSEGGEVHFRRFCSDVEVPNTPSNAGLDGALSEDRYPQRGAVPLAFLPPRFQRSQRAGSVASAWKPGAGDGKARIFSRDANGSAQKSTKEERKSGSPPSGGAQLSAGARLVFWASSRSHSDGRAS</sequence>
<feature type="compositionally biased region" description="Polar residues" evidence="1">
    <location>
        <begin position="54"/>
        <end position="63"/>
    </location>
</feature>
<feature type="compositionally biased region" description="Basic and acidic residues" evidence="1">
    <location>
        <begin position="190"/>
        <end position="205"/>
    </location>
</feature>
<dbReference type="OMA" id="IIPATYR"/>
<dbReference type="VEuPathDB" id="ToxoDB:NCLIV_020670"/>
<dbReference type="EMBL" id="FR823388">
    <property type="protein sequence ID" value="CBZ52280.1"/>
    <property type="molecule type" value="Genomic_DNA"/>
</dbReference>
<evidence type="ECO:0000256" key="1">
    <source>
        <dbReference type="SAM" id="MobiDB-lite"/>
    </source>
</evidence>
<feature type="region of interest" description="Disordered" evidence="1">
    <location>
        <begin position="190"/>
        <end position="210"/>
    </location>
</feature>
<feature type="region of interest" description="Disordered" evidence="1">
    <location>
        <begin position="38"/>
        <end position="134"/>
    </location>
</feature>
<reference evidence="2" key="1">
    <citation type="submission" date="2011-02" db="EMBL/GenBank/DDBJ databases">
        <authorList>
            <person name="Aslett M."/>
        </authorList>
    </citation>
    <scope>NUCLEOTIDE SEQUENCE</scope>
    <source>
        <strain evidence="2">Liverpool</strain>
    </source>
</reference>
<feature type="compositionally biased region" description="Basic and acidic residues" evidence="1">
    <location>
        <begin position="382"/>
        <end position="409"/>
    </location>
</feature>
<feature type="region of interest" description="Disordered" evidence="1">
    <location>
        <begin position="327"/>
        <end position="430"/>
    </location>
</feature>
<evidence type="ECO:0000313" key="2">
    <source>
        <dbReference type="EMBL" id="CBZ52280.1"/>
    </source>
</evidence>
<gene>
    <name evidence="3" type="ORF">BN1204_020670</name>
    <name evidence="2" type="ORF">NCLIV_020670</name>
</gene>
<reference evidence="3" key="4">
    <citation type="journal article" date="2015" name="PLoS ONE">
        <title>Comprehensive Evaluation of Toxoplasma gondii VEG and Neospora caninum LIV Genomes with Tachyzoite Stage Transcriptome and Proteome Defines Novel Transcript Features.</title>
        <authorList>
            <person name="Ramaprasad A."/>
            <person name="Mourier T."/>
            <person name="Naeem R."/>
            <person name="Malas T.B."/>
            <person name="Moussa E."/>
            <person name="Panigrahi A."/>
            <person name="Vermont S.J."/>
            <person name="Otto T.D."/>
            <person name="Wastling J."/>
            <person name="Pain A."/>
        </authorList>
    </citation>
    <scope>NUCLEOTIDE SEQUENCE</scope>
    <source>
        <strain evidence="3">Liverpool</strain>
    </source>
</reference>
<keyword evidence="4" id="KW-1185">Reference proteome</keyword>
<dbReference type="InParanoid" id="F0VEY6"/>
<dbReference type="OrthoDB" id="331455at2759"/>
<dbReference type="EMBL" id="LN714481">
    <property type="protein sequence ID" value="CEL66248.1"/>
    <property type="molecule type" value="Genomic_DNA"/>
</dbReference>
<reference evidence="2" key="2">
    <citation type="submission" date="2011-03" db="EMBL/GenBank/DDBJ databases">
        <title>Comparative genomics and transcriptomics of Neospora caninum and Toxoplasma gondii.</title>
        <authorList>
            <person name="Reid A.J."/>
            <person name="Sohal A."/>
            <person name="Harris D."/>
            <person name="Quail M."/>
            <person name="Sanders M."/>
            <person name="Berriman M."/>
            <person name="Wastling J.M."/>
            <person name="Pain A."/>
        </authorList>
    </citation>
    <scope>NUCLEOTIDE SEQUENCE</scope>
    <source>
        <strain evidence="2">Liverpool</strain>
    </source>
</reference>
<feature type="region of interest" description="Disordered" evidence="1">
    <location>
        <begin position="261"/>
        <end position="287"/>
    </location>
</feature>
<dbReference type="RefSeq" id="XP_003882312.1">
    <property type="nucleotide sequence ID" value="XM_003882263.1"/>
</dbReference>
<feature type="compositionally biased region" description="Polar residues" evidence="1">
    <location>
        <begin position="70"/>
        <end position="95"/>
    </location>
</feature>
<protein>
    <submittedName>
        <fullName evidence="2">Uncharacterized protein</fullName>
    </submittedName>
</protein>
<organism evidence="2 4">
    <name type="scientific">Neospora caninum (strain Liverpool)</name>
    <dbReference type="NCBI Taxonomy" id="572307"/>
    <lineage>
        <taxon>Eukaryota</taxon>
        <taxon>Sar</taxon>
        <taxon>Alveolata</taxon>
        <taxon>Apicomplexa</taxon>
        <taxon>Conoidasida</taxon>
        <taxon>Coccidia</taxon>
        <taxon>Eucoccidiorida</taxon>
        <taxon>Eimeriorina</taxon>
        <taxon>Sarcocystidae</taxon>
        <taxon>Neospora</taxon>
    </lineage>
</organism>